<dbReference type="PANTHER" id="PTHR10857">
    <property type="entry name" value="COPINE"/>
    <property type="match status" value="1"/>
</dbReference>
<dbReference type="Proteomes" id="UP000050741">
    <property type="component" value="Unassembled WGS sequence"/>
</dbReference>
<organism evidence="3 4">
    <name type="scientific">Globodera pallida</name>
    <name type="common">Potato cyst nematode worm</name>
    <name type="synonym">Heterodera pallida</name>
    <dbReference type="NCBI Taxonomy" id="36090"/>
    <lineage>
        <taxon>Eukaryota</taxon>
        <taxon>Metazoa</taxon>
        <taxon>Ecdysozoa</taxon>
        <taxon>Nematoda</taxon>
        <taxon>Chromadorea</taxon>
        <taxon>Rhabditida</taxon>
        <taxon>Tylenchina</taxon>
        <taxon>Tylenchomorpha</taxon>
        <taxon>Tylenchoidea</taxon>
        <taxon>Heteroderidae</taxon>
        <taxon>Heteroderinae</taxon>
        <taxon>Globodera</taxon>
    </lineage>
</organism>
<dbReference type="Pfam" id="PF07002">
    <property type="entry name" value="Copine"/>
    <property type="match status" value="1"/>
</dbReference>
<feature type="domain" description="Copine C-terminal" evidence="2">
    <location>
        <begin position="98"/>
        <end position="305"/>
    </location>
</feature>
<evidence type="ECO:0000313" key="3">
    <source>
        <dbReference type="Proteomes" id="UP000050741"/>
    </source>
</evidence>
<evidence type="ECO:0000256" key="1">
    <source>
        <dbReference type="SAM" id="MobiDB-lite"/>
    </source>
</evidence>
<reference evidence="3" key="1">
    <citation type="submission" date="2013-12" db="EMBL/GenBank/DDBJ databases">
        <authorList>
            <person name="Aslett M."/>
        </authorList>
    </citation>
    <scope>NUCLEOTIDE SEQUENCE [LARGE SCALE GENOMIC DNA]</scope>
    <source>
        <strain evidence="3">Lindley</strain>
    </source>
</reference>
<evidence type="ECO:0000259" key="2">
    <source>
        <dbReference type="Pfam" id="PF07002"/>
    </source>
</evidence>
<keyword evidence="3" id="KW-1185">Reference proteome</keyword>
<reference evidence="3" key="2">
    <citation type="submission" date="2014-05" db="EMBL/GenBank/DDBJ databases">
        <title>The genome and life-stage specific transcriptomes of Globodera pallida elucidate key aspects of plant parasitism by a cyst nematode.</title>
        <authorList>
            <person name="Cotton J.A."/>
            <person name="Lilley C.J."/>
            <person name="Jones L.M."/>
            <person name="Kikuchi T."/>
            <person name="Reid A.J."/>
            <person name="Thorpe P."/>
            <person name="Tsai I.J."/>
            <person name="Beasley H."/>
            <person name="Blok V."/>
            <person name="Cock P.J.A."/>
            <person name="Van den Akker S.E."/>
            <person name="Holroyd N."/>
            <person name="Hunt M."/>
            <person name="Mantelin S."/>
            <person name="Naghra H."/>
            <person name="Pain A."/>
            <person name="Palomares-Rius J.E."/>
            <person name="Zarowiecki M."/>
            <person name="Berriman M."/>
            <person name="Jones J.T."/>
            <person name="Urwin P.E."/>
        </authorList>
    </citation>
    <scope>NUCLEOTIDE SEQUENCE [LARGE SCALE GENOMIC DNA]</scope>
    <source>
        <strain evidence="3">Lindley</strain>
    </source>
</reference>
<proteinExistence type="predicted"/>
<sequence>MYACILCQLKNNVFINLLISPVICLPTFALGNIFAVGPRLADQYRELRLLCFQRNSAKSPAGPPPPPVSLGEFPLFYRCRAADRSILGGAFEGLQTGSNSYPAFGFGAKIPPQFRESQEFCLNLDGTDPYCRGISGVFSAFKSSFTKVEPLNMAHLSHVIYYMAKLAQNSLCRLTPANNCVEELGSEGKPPNYFVLVIVTRGIFDDLKETVQSLIFASRAPLSIVFVGIGEDEQHLGELERLATAGTRLNFHGRKPERDYTQYVSVPLCRKEESKTNDLKIAVVERGLSAVSAQMCNWMMRNGYQKLEPVPETGTIQQAPTPPPTSAAHAPSFEDNGGDAWPSDGSCRTPTPFRHGIRMRQSAQCLSLGRSSSSSSFGSSNKLFGGGIYSSAPESALEITSAVAGPTSSETFSLAVRLHSSN</sequence>
<dbReference type="GO" id="GO:0005886">
    <property type="term" value="C:plasma membrane"/>
    <property type="evidence" value="ECO:0007669"/>
    <property type="project" value="TreeGrafter"/>
</dbReference>
<dbReference type="InterPro" id="IPR045052">
    <property type="entry name" value="Copine"/>
</dbReference>
<dbReference type="GO" id="GO:0071277">
    <property type="term" value="P:cellular response to calcium ion"/>
    <property type="evidence" value="ECO:0007669"/>
    <property type="project" value="TreeGrafter"/>
</dbReference>
<name>A0A183BU42_GLOPA</name>
<accession>A0A183BU42</accession>
<evidence type="ECO:0000313" key="4">
    <source>
        <dbReference type="WBParaSite" id="GPLIN_000412800"/>
    </source>
</evidence>
<feature type="region of interest" description="Disordered" evidence="1">
    <location>
        <begin position="313"/>
        <end position="346"/>
    </location>
</feature>
<dbReference type="AlphaFoldDB" id="A0A183BU42"/>
<dbReference type="InterPro" id="IPR010734">
    <property type="entry name" value="Copine_C"/>
</dbReference>
<dbReference type="GO" id="GO:0005544">
    <property type="term" value="F:calcium-dependent phospholipid binding"/>
    <property type="evidence" value="ECO:0007669"/>
    <property type="project" value="InterPro"/>
</dbReference>
<reference evidence="4" key="3">
    <citation type="submission" date="2016-06" db="UniProtKB">
        <authorList>
            <consortium name="WormBaseParasite"/>
        </authorList>
    </citation>
    <scope>IDENTIFICATION</scope>
</reference>
<protein>
    <submittedName>
        <fullName evidence="4">Copine domain-containing protein</fullName>
    </submittedName>
</protein>
<dbReference type="WBParaSite" id="GPLIN_000412800">
    <property type="protein sequence ID" value="GPLIN_000412800"/>
    <property type="gene ID" value="GPLIN_000412800"/>
</dbReference>
<dbReference type="PANTHER" id="PTHR10857:SF131">
    <property type="entry name" value="COPINE C-TERMINAL DOMAIN-CONTAINING PROTEIN"/>
    <property type="match status" value="1"/>
</dbReference>